<evidence type="ECO:0000313" key="3">
    <source>
        <dbReference type="Proteomes" id="UP000050852"/>
    </source>
</evidence>
<proteinExistence type="predicted"/>
<dbReference type="InterPro" id="IPR052189">
    <property type="entry name" value="L-asp_N-monooxygenase_NS-form"/>
</dbReference>
<dbReference type="SUPFAM" id="SSF51905">
    <property type="entry name" value="FAD/NAD(P)-binding domain"/>
    <property type="match status" value="1"/>
</dbReference>
<evidence type="ECO:0000259" key="1">
    <source>
        <dbReference type="Pfam" id="PF13454"/>
    </source>
</evidence>
<dbReference type="Pfam" id="PF13454">
    <property type="entry name" value="NAD_binding_9"/>
    <property type="match status" value="1"/>
</dbReference>
<protein>
    <recommendedName>
        <fullName evidence="1">FAD-dependent urate hydroxylase HpyO/Asp monooxygenase CreE-like FAD/NAD(P)-binding domain-containing protein</fullName>
    </recommendedName>
</protein>
<dbReference type="OrthoDB" id="6309046at2"/>
<comment type="caution">
    <text evidence="2">The sequence shown here is derived from an EMBL/GenBank/DDBJ whole genome shotgun (WGS) entry which is preliminary data.</text>
</comment>
<dbReference type="Gene3D" id="3.50.50.60">
    <property type="entry name" value="FAD/NAD(P)-binding domain"/>
    <property type="match status" value="1"/>
</dbReference>
<dbReference type="PATRIC" id="fig|1615673.3.peg.4304"/>
<dbReference type="Proteomes" id="UP000050852">
    <property type="component" value="Unassembled WGS sequence"/>
</dbReference>
<organism evidence="2 3">
    <name type="scientific">Pseudomonas paralactis</name>
    <dbReference type="NCBI Taxonomy" id="1615673"/>
    <lineage>
        <taxon>Bacteria</taxon>
        <taxon>Pseudomonadati</taxon>
        <taxon>Pseudomonadota</taxon>
        <taxon>Gammaproteobacteria</taxon>
        <taxon>Pseudomonadales</taxon>
        <taxon>Pseudomonadaceae</taxon>
        <taxon>Pseudomonas</taxon>
    </lineage>
</organism>
<dbReference type="RefSeq" id="WP_057703032.1">
    <property type="nucleotide sequence ID" value="NZ_JYLN01000005.1"/>
</dbReference>
<dbReference type="InterPro" id="IPR038732">
    <property type="entry name" value="HpyO/CreE_NAD-binding"/>
</dbReference>
<reference evidence="2 3" key="1">
    <citation type="submission" date="2015-02" db="EMBL/GenBank/DDBJ databases">
        <title>Two Pseudomonas sp. nov., isolated from raw milk.</title>
        <authorList>
            <person name="Wenning M."/>
            <person name="von Neubeck M."/>
            <person name="Huptas C."/>
            <person name="Scherer S."/>
        </authorList>
    </citation>
    <scope>NUCLEOTIDE SEQUENCE [LARGE SCALE GENOMIC DNA]</scope>
    <source>
        <strain evidence="2 3">DSM 29164</strain>
    </source>
</reference>
<dbReference type="PANTHER" id="PTHR40254">
    <property type="entry name" value="BLR0577 PROTEIN"/>
    <property type="match status" value="1"/>
</dbReference>
<dbReference type="PANTHER" id="PTHR40254:SF1">
    <property type="entry name" value="BLR0577 PROTEIN"/>
    <property type="match status" value="1"/>
</dbReference>
<dbReference type="InterPro" id="IPR036188">
    <property type="entry name" value="FAD/NAD-bd_sf"/>
</dbReference>
<dbReference type="AlphaFoldDB" id="A0A0R3ANE3"/>
<feature type="domain" description="FAD-dependent urate hydroxylase HpyO/Asp monooxygenase CreE-like FAD/NAD(P)-binding" evidence="1">
    <location>
        <begin position="6"/>
        <end position="161"/>
    </location>
</feature>
<dbReference type="EMBL" id="JYLN01000005">
    <property type="protein sequence ID" value="KRP71777.1"/>
    <property type="molecule type" value="Genomic_DNA"/>
</dbReference>
<accession>A0A0R3ANE3</accession>
<gene>
    <name evidence="2" type="ORF">TX23_16065</name>
</gene>
<evidence type="ECO:0000313" key="2">
    <source>
        <dbReference type="EMBL" id="KRP71777.1"/>
    </source>
</evidence>
<name>A0A0R3ANE3_9PSED</name>
<sequence length="483" mass="53186">MRVLQIGAGPTGVSLFIQLYSQLAKQDPVLEYVIADGLKPGAGLAFGTHYNSHIINLPASIMSLNPENPLEFVEWRAKNQSLWQAASLEENQAWSEFPQRRLFGIYVEHQLQNALNNAPYAELINTAVTCVTPIKSVKKFTVEFENGTEEIFDKVIVCIGHAPKSPLLSSTSKKLLRSPYQGLKIPADATVGIIGSRLTAIDAVLALQEKGHTGKIFMVSRAGKLPKVIAEHSGYDAEAFTAALLDEKPQTLESILAIHKKELDKVTNHLIDWNALLHAGPTKAEELEQELHNCSEGNHLWQSVLLASYTVVDKLWSKLSDDDKATFMTRYYGPWMTYLAAFPAFSATRILQLMKAEQLHIFSDLQGIEATESSFEIYHGQSECLCVEYLIDGRGAGYDEADLKELPVLRNMLVNGTISTHPLGGVSINPLTYQALSRRGDEVPGLFFVGDMTKGEFLATTDVVRSVMHGVAATSAILSRTLT</sequence>